<gene>
    <name evidence="1" type="ORF">MENT_LOCUS14261</name>
</gene>
<name>A0A6V7UMC8_MELEN</name>
<comment type="caution">
    <text evidence="1">The sequence shown here is derived from an EMBL/GenBank/DDBJ whole genome shotgun (WGS) entry which is preliminary data.</text>
</comment>
<reference evidence="1 2" key="1">
    <citation type="submission" date="2020-08" db="EMBL/GenBank/DDBJ databases">
        <authorList>
            <person name="Koutsovoulos G."/>
            <person name="Danchin GJ E."/>
        </authorList>
    </citation>
    <scope>NUCLEOTIDE SEQUENCE [LARGE SCALE GENOMIC DNA]</scope>
</reference>
<proteinExistence type="predicted"/>
<dbReference type="OrthoDB" id="1734063at2759"/>
<dbReference type="Proteomes" id="UP000580250">
    <property type="component" value="Unassembled WGS sequence"/>
</dbReference>
<organism evidence="1 2">
    <name type="scientific">Meloidogyne enterolobii</name>
    <name type="common">Root-knot nematode worm</name>
    <name type="synonym">Meloidogyne mayaguensis</name>
    <dbReference type="NCBI Taxonomy" id="390850"/>
    <lineage>
        <taxon>Eukaryota</taxon>
        <taxon>Metazoa</taxon>
        <taxon>Ecdysozoa</taxon>
        <taxon>Nematoda</taxon>
        <taxon>Chromadorea</taxon>
        <taxon>Rhabditida</taxon>
        <taxon>Tylenchina</taxon>
        <taxon>Tylenchomorpha</taxon>
        <taxon>Tylenchoidea</taxon>
        <taxon>Meloidogynidae</taxon>
        <taxon>Meloidogyninae</taxon>
        <taxon>Meloidogyne</taxon>
    </lineage>
</organism>
<accession>A0A6V7UMC8</accession>
<evidence type="ECO:0000313" key="2">
    <source>
        <dbReference type="Proteomes" id="UP000580250"/>
    </source>
</evidence>
<protein>
    <submittedName>
        <fullName evidence="1">Uncharacterized protein</fullName>
    </submittedName>
</protein>
<dbReference type="AlphaFoldDB" id="A0A6V7UMC8"/>
<sequence length="198" mass="22706">MINLQRLPYSDARPVLVHPLLQKSKLVEHLDKKLQQQQKASEDDGKEKFLDPLGAAAPLSVEINVSSSSKTPNLSKEKAISPLDNTLLTNSNIQEEDEELWKSEQMLVGFRHWREIKQRILDKFKTDARLTLQNSFLYLPEGEQKFDSSKFGQKQLLLSSISSKNKRQNSKGESSHSVKLVELTQEEWCRKLGNYVLD</sequence>
<dbReference type="EMBL" id="CAJEWN010000079">
    <property type="protein sequence ID" value="CAD2160431.1"/>
    <property type="molecule type" value="Genomic_DNA"/>
</dbReference>
<evidence type="ECO:0000313" key="1">
    <source>
        <dbReference type="EMBL" id="CAD2160431.1"/>
    </source>
</evidence>